<proteinExistence type="predicted"/>
<gene>
    <name evidence="1" type="ORF">ACFFR3_46180</name>
</gene>
<protein>
    <submittedName>
        <fullName evidence="1">Uncharacterized protein</fullName>
    </submittedName>
</protein>
<comment type="caution">
    <text evidence="1">The sequence shown here is derived from an EMBL/GenBank/DDBJ whole genome shotgun (WGS) entry which is preliminary data.</text>
</comment>
<name>A0ABV5P441_9ACTN</name>
<accession>A0ABV5P441</accession>
<evidence type="ECO:0000313" key="2">
    <source>
        <dbReference type="Proteomes" id="UP001589568"/>
    </source>
</evidence>
<evidence type="ECO:0000313" key="1">
    <source>
        <dbReference type="EMBL" id="MFB9476926.1"/>
    </source>
</evidence>
<keyword evidence="2" id="KW-1185">Reference proteome</keyword>
<sequence>MATSPAATSSAALAESTLDLLRSLDLADDQRLSHSDHAYGLVRQGLTAIVKRLAPQCTAPQIDKIITWAMMEGCSLADALDYFTRLGEQETRRAEGRYVQAAARALLAQAHGGPGGEGGRHAEGVAEIALAELRRLTRQHEREIMARLAERVTEEYERLCAALETIGAE</sequence>
<organism evidence="1 2">
    <name type="scientific">Nonomuraea salmonea</name>
    <dbReference type="NCBI Taxonomy" id="46181"/>
    <lineage>
        <taxon>Bacteria</taxon>
        <taxon>Bacillati</taxon>
        <taxon>Actinomycetota</taxon>
        <taxon>Actinomycetes</taxon>
        <taxon>Streptosporangiales</taxon>
        <taxon>Streptosporangiaceae</taxon>
        <taxon>Nonomuraea</taxon>
    </lineage>
</organism>
<dbReference type="Proteomes" id="UP001589568">
    <property type="component" value="Unassembled WGS sequence"/>
</dbReference>
<reference evidence="1 2" key="1">
    <citation type="submission" date="2024-09" db="EMBL/GenBank/DDBJ databases">
        <authorList>
            <person name="Sun Q."/>
            <person name="Mori K."/>
        </authorList>
    </citation>
    <scope>NUCLEOTIDE SEQUENCE [LARGE SCALE GENOMIC DNA]</scope>
    <source>
        <strain evidence="1 2">JCM 3324</strain>
    </source>
</reference>
<dbReference type="RefSeq" id="WP_379485226.1">
    <property type="nucleotide sequence ID" value="NZ_JBHMCF010000057.1"/>
</dbReference>
<dbReference type="EMBL" id="JBHMCF010000057">
    <property type="protein sequence ID" value="MFB9476926.1"/>
    <property type="molecule type" value="Genomic_DNA"/>
</dbReference>